<dbReference type="AlphaFoldDB" id="A0A9N8HD04"/>
<accession>A0A9N8HD04</accession>
<keyword evidence="2" id="KW-1185">Reference proteome</keyword>
<comment type="caution">
    <text evidence="1">The sequence shown here is derived from an EMBL/GenBank/DDBJ whole genome shotgun (WGS) entry which is preliminary data.</text>
</comment>
<reference evidence="1" key="1">
    <citation type="submission" date="2020-06" db="EMBL/GenBank/DDBJ databases">
        <authorList>
            <consortium name="Plant Systems Biology data submission"/>
        </authorList>
    </citation>
    <scope>NUCLEOTIDE SEQUENCE</scope>
    <source>
        <strain evidence="1">D6</strain>
    </source>
</reference>
<sequence>MLKRVTKVALTAAKAGLEDPKVAVYYSHSPTEDTIGALENMRVQALSGCNGQQAIPVTRKEEEIEETKRMFRGALEDVEGEAKSDMLLRMGNALKQMTAEQTNASALECGEAGLWVLVHGLSCQTGQPLNGKLGLVFKDGLVNGKVALELEGVEEFYLLQPSNLQQLPFSEQQLALISTLDKAEQWKYVRGRFILGEDARRFLAS</sequence>
<proteinExistence type="predicted"/>
<gene>
    <name evidence="1" type="ORF">SEMRO_404_G135850.1</name>
</gene>
<evidence type="ECO:0000313" key="2">
    <source>
        <dbReference type="Proteomes" id="UP001153069"/>
    </source>
</evidence>
<protein>
    <submittedName>
        <fullName evidence="1">Uncharacterized protein</fullName>
    </submittedName>
</protein>
<name>A0A9N8HD04_9STRA</name>
<dbReference type="EMBL" id="CAICTM010000403">
    <property type="protein sequence ID" value="CAB9509756.1"/>
    <property type="molecule type" value="Genomic_DNA"/>
</dbReference>
<organism evidence="1 2">
    <name type="scientific">Seminavis robusta</name>
    <dbReference type="NCBI Taxonomy" id="568900"/>
    <lineage>
        <taxon>Eukaryota</taxon>
        <taxon>Sar</taxon>
        <taxon>Stramenopiles</taxon>
        <taxon>Ochrophyta</taxon>
        <taxon>Bacillariophyta</taxon>
        <taxon>Bacillariophyceae</taxon>
        <taxon>Bacillariophycidae</taxon>
        <taxon>Naviculales</taxon>
        <taxon>Naviculaceae</taxon>
        <taxon>Seminavis</taxon>
    </lineage>
</organism>
<dbReference type="OrthoDB" id="56741at2759"/>
<dbReference type="Proteomes" id="UP001153069">
    <property type="component" value="Unassembled WGS sequence"/>
</dbReference>
<evidence type="ECO:0000313" key="1">
    <source>
        <dbReference type="EMBL" id="CAB9509756.1"/>
    </source>
</evidence>